<keyword evidence="1" id="KW-0472">Membrane</keyword>
<dbReference type="Proteomes" id="UP000543642">
    <property type="component" value="Unassembled WGS sequence"/>
</dbReference>
<name>A0A7W8HCS5_9FIRM</name>
<keyword evidence="1" id="KW-0812">Transmembrane</keyword>
<dbReference type="Pfam" id="PF09578">
    <property type="entry name" value="Spore_YabQ"/>
    <property type="match status" value="1"/>
</dbReference>
<sequence>MFLGDSYVSMAVHTQLGLFLTAIVWGAGVALAYDGLRTLRRVMPTPAWLYAAEDLLFWIVEALMIFRLMFKYDDGAIRSYTMFGMILGMALYLWIFGSWLSRIAGKILGFFLDKVKKCLIFAGRLLKILSRPLKRLGKMLKKKELIAKSVEKEVKKG</sequence>
<reference evidence="2 3" key="1">
    <citation type="submission" date="2020-08" db="EMBL/GenBank/DDBJ databases">
        <title>Genomic Encyclopedia of Type Strains, Phase IV (KMG-IV): sequencing the most valuable type-strain genomes for metagenomic binning, comparative biology and taxonomic classification.</title>
        <authorList>
            <person name="Goeker M."/>
        </authorList>
    </citation>
    <scope>NUCLEOTIDE SEQUENCE [LARGE SCALE GENOMIC DNA]</scope>
    <source>
        <strain evidence="2 3">DSM 106146</strain>
    </source>
</reference>
<dbReference type="InterPro" id="IPR019074">
    <property type="entry name" value="YabQ"/>
</dbReference>
<keyword evidence="1" id="KW-1133">Transmembrane helix</keyword>
<organism evidence="2 3">
    <name type="scientific">Catenibacillus scindens</name>
    <dbReference type="NCBI Taxonomy" id="673271"/>
    <lineage>
        <taxon>Bacteria</taxon>
        <taxon>Bacillati</taxon>
        <taxon>Bacillota</taxon>
        <taxon>Clostridia</taxon>
        <taxon>Lachnospirales</taxon>
        <taxon>Lachnospiraceae</taxon>
        <taxon>Catenibacillus</taxon>
    </lineage>
</organism>
<gene>
    <name evidence="2" type="ORF">HNP82_003145</name>
</gene>
<dbReference type="AlphaFoldDB" id="A0A7W8HCS5"/>
<comment type="caution">
    <text evidence="2">The sequence shown here is derived from an EMBL/GenBank/DDBJ whole genome shotgun (WGS) entry which is preliminary data.</text>
</comment>
<evidence type="ECO:0000256" key="1">
    <source>
        <dbReference type="SAM" id="Phobius"/>
    </source>
</evidence>
<feature type="transmembrane region" description="Helical" evidence="1">
    <location>
        <begin position="82"/>
        <end position="100"/>
    </location>
</feature>
<accession>A0A7W8HCS5</accession>
<dbReference type="NCBIfam" id="TIGR02893">
    <property type="entry name" value="spore_yabQ"/>
    <property type="match status" value="1"/>
</dbReference>
<evidence type="ECO:0000313" key="3">
    <source>
        <dbReference type="Proteomes" id="UP000543642"/>
    </source>
</evidence>
<feature type="transmembrane region" description="Helical" evidence="1">
    <location>
        <begin position="16"/>
        <end position="36"/>
    </location>
</feature>
<feature type="transmembrane region" description="Helical" evidence="1">
    <location>
        <begin position="48"/>
        <end position="70"/>
    </location>
</feature>
<dbReference type="RefSeq" id="WP_183776213.1">
    <property type="nucleotide sequence ID" value="NZ_CAWVEG010000060.1"/>
</dbReference>
<dbReference type="EMBL" id="JACHFW010000017">
    <property type="protein sequence ID" value="MBB5265993.1"/>
    <property type="molecule type" value="Genomic_DNA"/>
</dbReference>
<keyword evidence="3" id="KW-1185">Reference proteome</keyword>
<protein>
    <submittedName>
        <fullName evidence="2">Spore cortex biosynthesis protein YabQ</fullName>
    </submittedName>
</protein>
<evidence type="ECO:0000313" key="2">
    <source>
        <dbReference type="EMBL" id="MBB5265993.1"/>
    </source>
</evidence>
<proteinExistence type="predicted"/>